<evidence type="ECO:0000313" key="2">
    <source>
        <dbReference type="EMBL" id="TKK71898.1"/>
    </source>
</evidence>
<dbReference type="OrthoDB" id="1117096at2"/>
<dbReference type="Proteomes" id="UP000305848">
    <property type="component" value="Unassembled WGS sequence"/>
</dbReference>
<protein>
    <submittedName>
        <fullName evidence="2">Sugar phosphate isomerase/epimerase</fullName>
    </submittedName>
</protein>
<gene>
    <name evidence="2" type="ORF">FC093_02460</name>
</gene>
<keyword evidence="3" id="KW-1185">Reference proteome</keyword>
<organism evidence="2 3">
    <name type="scientific">Ilyomonas limi</name>
    <dbReference type="NCBI Taxonomy" id="2575867"/>
    <lineage>
        <taxon>Bacteria</taxon>
        <taxon>Pseudomonadati</taxon>
        <taxon>Bacteroidota</taxon>
        <taxon>Chitinophagia</taxon>
        <taxon>Chitinophagales</taxon>
        <taxon>Chitinophagaceae</taxon>
        <taxon>Ilyomonas</taxon>
    </lineage>
</organism>
<dbReference type="InterPro" id="IPR036237">
    <property type="entry name" value="Xyl_isomerase-like_sf"/>
</dbReference>
<dbReference type="InterPro" id="IPR013022">
    <property type="entry name" value="Xyl_isomerase-like_TIM-brl"/>
</dbReference>
<dbReference type="InterPro" id="IPR050312">
    <property type="entry name" value="IolE/XylAMocC-like"/>
</dbReference>
<dbReference type="Pfam" id="PF01261">
    <property type="entry name" value="AP_endonuc_2"/>
    <property type="match status" value="1"/>
</dbReference>
<dbReference type="AlphaFoldDB" id="A0A4U3L9D0"/>
<dbReference type="GO" id="GO:0016853">
    <property type="term" value="F:isomerase activity"/>
    <property type="evidence" value="ECO:0007669"/>
    <property type="project" value="UniProtKB-KW"/>
</dbReference>
<dbReference type="SUPFAM" id="SSF51658">
    <property type="entry name" value="Xylose isomerase-like"/>
    <property type="match status" value="1"/>
</dbReference>
<dbReference type="PANTHER" id="PTHR12110">
    <property type="entry name" value="HYDROXYPYRUVATE ISOMERASE"/>
    <property type="match status" value="1"/>
</dbReference>
<dbReference type="EMBL" id="SZQL01000001">
    <property type="protein sequence ID" value="TKK71898.1"/>
    <property type="molecule type" value="Genomic_DNA"/>
</dbReference>
<proteinExistence type="predicted"/>
<name>A0A4U3L9D0_9BACT</name>
<accession>A0A4U3L9D0</accession>
<feature type="domain" description="Xylose isomerase-like TIM barrel" evidence="1">
    <location>
        <begin position="136"/>
        <end position="274"/>
    </location>
</feature>
<dbReference type="RefSeq" id="WP_137260138.1">
    <property type="nucleotide sequence ID" value="NZ_SZQL01000001.1"/>
</dbReference>
<evidence type="ECO:0000259" key="1">
    <source>
        <dbReference type="Pfam" id="PF01261"/>
    </source>
</evidence>
<comment type="caution">
    <text evidence="2">The sequence shown here is derived from an EMBL/GenBank/DDBJ whole genome shotgun (WGS) entry which is preliminary data.</text>
</comment>
<evidence type="ECO:0000313" key="3">
    <source>
        <dbReference type="Proteomes" id="UP000305848"/>
    </source>
</evidence>
<reference evidence="2 3" key="1">
    <citation type="submission" date="2019-05" db="EMBL/GenBank/DDBJ databases">
        <title>Panacibacter sp. strain 17mud1-8 Genome sequencing and assembly.</title>
        <authorList>
            <person name="Chhetri G."/>
        </authorList>
    </citation>
    <scope>NUCLEOTIDE SEQUENCE [LARGE SCALE GENOMIC DNA]</scope>
    <source>
        <strain evidence="2 3">17mud1-8</strain>
    </source>
</reference>
<dbReference type="PANTHER" id="PTHR12110:SF41">
    <property type="entry name" value="INOSOSE DEHYDRATASE"/>
    <property type="match status" value="1"/>
</dbReference>
<dbReference type="Gene3D" id="3.20.20.150">
    <property type="entry name" value="Divalent-metal-dependent TIM barrel enzymes"/>
    <property type="match status" value="1"/>
</dbReference>
<keyword evidence="2" id="KW-0413">Isomerase</keyword>
<sequence length="280" mass="30599">MIKRKKFLQQAAMGLAGTVGLPLLGKASALHAYQNNKTGSLKIGVAGFTFARFDVAQSASMIKRLDIKYLSIKDFHLPINSDADKIKSVLGAFADAGCKVYAVGVIYMKTEADVDAAFDYAKRVGVDMIVGVPTYELLDYTEQKVKSSGIRIAIHNHGPEDKLYPAPQNVYDHIKNRDARMGLCLDIGHAVRAGANLVQSVKEYKSRLFDMHIKDVTGAYKDAKAIEIGRGVIDFPALVKTLKSIQYNGVCSIEFEKDMTDPLPGIAESIGYFRGIMASV</sequence>